<feature type="signal peptide" evidence="1">
    <location>
        <begin position="1"/>
        <end position="24"/>
    </location>
</feature>
<evidence type="ECO:0000313" key="4">
    <source>
        <dbReference type="Proteomes" id="UP000007494"/>
    </source>
</evidence>
<dbReference type="eggNOG" id="ENOG502QYCM">
    <property type="taxonomic scope" value="Eukaryota"/>
</dbReference>
<reference evidence="2" key="1">
    <citation type="submission" date="2011-02" db="EMBL/GenBank/DDBJ databases">
        <authorList>
            <person name="Aslett M."/>
        </authorList>
    </citation>
    <scope>NUCLEOTIDE SEQUENCE</scope>
    <source>
        <strain evidence="2">Liverpool</strain>
    </source>
</reference>
<dbReference type="AlphaFoldDB" id="F0VMS3"/>
<dbReference type="GeneID" id="13446734"/>
<dbReference type="InParanoid" id="F0VMS3"/>
<gene>
    <name evidence="3" type="ORF">BN1204_054450</name>
    <name evidence="2" type="ORF">NCLIV_054450</name>
</gene>
<keyword evidence="4" id="KW-1185">Reference proteome</keyword>
<evidence type="ECO:0000313" key="2">
    <source>
        <dbReference type="EMBL" id="CBZ55019.1"/>
    </source>
</evidence>
<reference evidence="4" key="3">
    <citation type="journal article" date="2012" name="PLoS Pathog.">
        <title>Comparative genomics of the apicomplexan parasites Toxoplasma gondii and Neospora caninum: Coccidia differing in host range and transmission strategy.</title>
        <authorList>
            <person name="Reid A.J."/>
            <person name="Vermont S.J."/>
            <person name="Cotton J.A."/>
            <person name="Harris D."/>
            <person name="Hill-Cawthorne G.A."/>
            <person name="Konen-Waisman S."/>
            <person name="Latham S.M."/>
            <person name="Mourier T."/>
            <person name="Norton R."/>
            <person name="Quail M.A."/>
            <person name="Sanders M."/>
            <person name="Shanmugam D."/>
            <person name="Sohal A."/>
            <person name="Wasmuth J.D."/>
            <person name="Brunk B."/>
            <person name="Grigg M.E."/>
            <person name="Howard J.C."/>
            <person name="Parkinson J."/>
            <person name="Roos D.S."/>
            <person name="Trees A.J."/>
            <person name="Berriman M."/>
            <person name="Pain A."/>
            <person name="Wastling J.M."/>
        </authorList>
    </citation>
    <scope>NUCLEOTIDE SEQUENCE [LARGE SCALE GENOMIC DNA]</scope>
    <source>
        <strain evidence="4">Liverpool</strain>
    </source>
</reference>
<dbReference type="Pfam" id="PF10564">
    <property type="entry name" value="MAR_sialic_bdg"/>
    <property type="match status" value="2"/>
</dbReference>
<dbReference type="OrthoDB" id="347330at2759"/>
<reference evidence="3" key="4">
    <citation type="journal article" date="2015" name="PLoS ONE">
        <title>Comprehensive Evaluation of Toxoplasma gondii VEG and Neospora caninum LIV Genomes with Tachyzoite Stage Transcriptome and Proteome Defines Novel Transcript Features.</title>
        <authorList>
            <person name="Ramaprasad A."/>
            <person name="Mourier T."/>
            <person name="Naeem R."/>
            <person name="Malas T.B."/>
            <person name="Moussa E."/>
            <person name="Panigrahi A."/>
            <person name="Vermont S.J."/>
            <person name="Otto T.D."/>
            <person name="Wastling J."/>
            <person name="Pain A."/>
        </authorList>
    </citation>
    <scope>NUCLEOTIDE SEQUENCE</scope>
    <source>
        <strain evidence="3">Liverpool</strain>
    </source>
</reference>
<dbReference type="RefSeq" id="XP_003885047.1">
    <property type="nucleotide sequence ID" value="XM_003884998.1"/>
</dbReference>
<organism evidence="2 4">
    <name type="scientific">Neospora caninum (strain Liverpool)</name>
    <dbReference type="NCBI Taxonomy" id="572307"/>
    <lineage>
        <taxon>Eukaryota</taxon>
        <taxon>Sar</taxon>
        <taxon>Alveolata</taxon>
        <taxon>Apicomplexa</taxon>
        <taxon>Conoidasida</taxon>
        <taxon>Coccidia</taxon>
        <taxon>Eucoccidiorida</taxon>
        <taxon>Eimeriorina</taxon>
        <taxon>Sarcocystidae</taxon>
        <taxon>Neospora</taxon>
    </lineage>
</organism>
<dbReference type="InterPro" id="IPR008117">
    <property type="entry name" value="Microneme_MIC1"/>
</dbReference>
<evidence type="ECO:0000313" key="3">
    <source>
        <dbReference type="EMBL" id="CEL69744.1"/>
    </source>
</evidence>
<proteinExistence type="predicted"/>
<dbReference type="PRINTS" id="PR01744">
    <property type="entry name" value="MIC1MICRNEME"/>
</dbReference>
<dbReference type="Proteomes" id="UP000007494">
    <property type="component" value="Chromosome XI"/>
</dbReference>
<dbReference type="EMBL" id="LN714486">
    <property type="protein sequence ID" value="CEL69744.1"/>
    <property type="molecule type" value="Genomic_DNA"/>
</dbReference>
<accession>F0VMS3</accession>
<feature type="chain" id="PRO_5007655208" evidence="1">
    <location>
        <begin position="25"/>
        <end position="266"/>
    </location>
</feature>
<keyword evidence="1" id="KW-0732">Signal</keyword>
<sequence>MAFNFFCLGSTIAAVLASSQPAHAFERRLFGKIENGAQPVSFPQLTLGVDDTLQEVLDEYCQKKFKALCASGDKVFCNRLAVARYAKGKENQDADMWRCFDDRSIVSSNRSVSCVDDCGNAIPCLGEVKSITVVHTTRHAEIQSLVARESARLCPSSQKAANAYCKTQQAGSVARKDAGLTSVNQGIEWRCYDPSSLAYEQKSTCASNCGEEVKCHGGRIDMVSEAVSAKHVTRDKEIQDAINKNKTDCKGKICVNTVASPAQCVD</sequence>
<protein>
    <submittedName>
        <fullName evidence="3">NcMCP6, putative</fullName>
    </submittedName>
</protein>
<dbReference type="VEuPathDB" id="ToxoDB:NCLIV_054450"/>
<name>F0VMS3_NEOCL</name>
<dbReference type="InterPro" id="IPR019562">
    <property type="entry name" value="Micronemal-adhesive-rpt_sia-bd"/>
</dbReference>
<dbReference type="EMBL" id="FR823392">
    <property type="protein sequence ID" value="CBZ55019.1"/>
    <property type="molecule type" value="Genomic_DNA"/>
</dbReference>
<evidence type="ECO:0000256" key="1">
    <source>
        <dbReference type="SAM" id="SignalP"/>
    </source>
</evidence>
<dbReference type="Gene3D" id="3.90.640.70">
    <property type="match status" value="2"/>
</dbReference>
<reference evidence="2" key="2">
    <citation type="submission" date="2011-03" db="EMBL/GenBank/DDBJ databases">
        <title>Comparative genomics and transcriptomics of Neospora caninum and Toxoplasma gondii.</title>
        <authorList>
            <person name="Reid A.J."/>
            <person name="Sohal A."/>
            <person name="Harris D."/>
            <person name="Quail M."/>
            <person name="Sanders M."/>
            <person name="Berriman M."/>
            <person name="Wastling J.M."/>
            <person name="Pain A."/>
        </authorList>
    </citation>
    <scope>NUCLEOTIDE SEQUENCE</scope>
    <source>
        <strain evidence="2">Liverpool</strain>
    </source>
</reference>